<name>A0A8C4XHS2_ERPCA</name>
<proteinExistence type="inferred from homology"/>
<evidence type="ECO:0000259" key="8">
    <source>
        <dbReference type="PROSITE" id="PS51408"/>
    </source>
</evidence>
<keyword evidence="4 6" id="KW-0408">Iron</keyword>
<dbReference type="GO" id="GO:0055037">
    <property type="term" value="C:recycling endosome"/>
    <property type="evidence" value="ECO:0007669"/>
    <property type="project" value="TreeGrafter"/>
</dbReference>
<dbReference type="PRINTS" id="PR00422">
    <property type="entry name" value="TRANSFERRIN"/>
</dbReference>
<reference evidence="9" key="1">
    <citation type="submission" date="2021-06" db="EMBL/GenBank/DDBJ databases">
        <authorList>
            <consortium name="Wellcome Sanger Institute Data Sharing"/>
        </authorList>
    </citation>
    <scope>NUCLEOTIDE SEQUENCE [LARGE SCALE GENOMIC DNA]</scope>
</reference>
<keyword evidence="2" id="KW-0677">Repeat</keyword>
<feature type="disulfide bond" evidence="7">
    <location>
        <begin position="215"/>
        <end position="229"/>
    </location>
</feature>
<dbReference type="PANTHER" id="PTHR11485">
    <property type="entry name" value="TRANSFERRIN"/>
    <property type="match status" value="1"/>
</dbReference>
<feature type="binding site" evidence="6">
    <location>
        <position position="379"/>
    </location>
    <ligand>
        <name>Fe(3+)</name>
        <dbReference type="ChEBI" id="CHEBI:29034"/>
        <label>1</label>
    </ligand>
</feature>
<dbReference type="GeneTree" id="ENSGT00940000154388"/>
<reference evidence="9" key="2">
    <citation type="submission" date="2025-08" db="UniProtKB">
        <authorList>
            <consortium name="Ensembl"/>
        </authorList>
    </citation>
    <scope>IDENTIFICATION</scope>
</reference>
<dbReference type="SUPFAM" id="SSF53850">
    <property type="entry name" value="Periplasmic binding protein-like II"/>
    <property type="match status" value="2"/>
</dbReference>
<feature type="disulfide bond" evidence="7">
    <location>
        <begin position="138"/>
        <end position="153"/>
    </location>
</feature>
<evidence type="ECO:0000256" key="1">
    <source>
        <dbReference type="ARBA" id="ARBA00011245"/>
    </source>
</evidence>
<feature type="disulfide bond" evidence="7">
    <location>
        <begin position="476"/>
        <end position="682"/>
    </location>
</feature>
<feature type="binding site" evidence="5">
    <location>
        <position position="103"/>
    </location>
    <ligand>
        <name>hydrogencarbonate</name>
        <dbReference type="ChEBI" id="CHEBI:17544"/>
        <label>1</label>
    </ligand>
</feature>
<dbReference type="InterPro" id="IPR016357">
    <property type="entry name" value="Transferrin"/>
</dbReference>
<keyword evidence="4" id="KW-0410">Iron transport</keyword>
<protein>
    <submittedName>
        <fullName evidence="9">Saxiphilin</fullName>
    </submittedName>
</protein>
<feature type="disulfide bond" evidence="7">
    <location>
        <begin position="341"/>
        <end position="355"/>
    </location>
</feature>
<feature type="disulfide bond" evidence="7">
    <location>
        <begin position="490"/>
        <end position="502"/>
    </location>
</feature>
<feature type="binding site" evidence="5">
    <location>
        <position position="457"/>
    </location>
    <ligand>
        <name>hydrogencarbonate</name>
        <dbReference type="ChEBI" id="CHEBI:17544"/>
        <label>1</label>
    </ligand>
</feature>
<evidence type="ECO:0000256" key="3">
    <source>
        <dbReference type="ARBA" id="ARBA00023157"/>
    </source>
</evidence>
<dbReference type="Proteomes" id="UP000694620">
    <property type="component" value="Chromosome 18"/>
</dbReference>
<comment type="similarity">
    <text evidence="4">Belongs to the transferrin family.</text>
</comment>
<feature type="domain" description="Transferrin-like" evidence="8">
    <location>
        <begin position="328"/>
        <end position="681"/>
    </location>
</feature>
<feature type="disulfide bond" evidence="7">
    <location>
        <begin position="499"/>
        <end position="518"/>
    </location>
</feature>
<dbReference type="GO" id="GO:0006826">
    <property type="term" value="P:iron ion transport"/>
    <property type="evidence" value="ECO:0007669"/>
    <property type="project" value="UniProtKB-KW"/>
</dbReference>
<dbReference type="Ensembl" id="ENSECRT00000032466.1">
    <property type="protein sequence ID" value="ENSECRP00000031794.1"/>
    <property type="gene ID" value="ENSECRG00000021528.1"/>
</dbReference>
<evidence type="ECO:0000256" key="4">
    <source>
        <dbReference type="PIRNR" id="PIRNR002549"/>
    </source>
</evidence>
<evidence type="ECO:0000256" key="7">
    <source>
        <dbReference type="PIRSR" id="PIRSR002549-4"/>
    </source>
</evidence>
<dbReference type="CDD" id="cd13529">
    <property type="entry name" value="PBP2_transferrin"/>
    <property type="match status" value="1"/>
</dbReference>
<keyword evidence="4" id="KW-0406">Ion transport</keyword>
<feature type="disulfide bond" evidence="7">
    <location>
        <begin position="95"/>
        <end position="184"/>
    </location>
</feature>
<feature type="disulfide bond" evidence="7">
    <location>
        <begin position="150"/>
        <end position="167"/>
    </location>
</feature>
<feature type="binding site" evidence="5">
    <location>
        <position position="104"/>
    </location>
    <ligand>
        <name>hydrogencarbonate</name>
        <dbReference type="ChEBI" id="CHEBI:17544"/>
        <label>1</label>
    </ligand>
</feature>
<accession>A0A8C4XHS2</accession>
<feature type="disulfide bond" evidence="7">
    <location>
        <begin position="389"/>
        <end position="691"/>
    </location>
</feature>
<keyword evidence="3 7" id="KW-1015">Disulfide bond</keyword>
<keyword evidence="4" id="KW-0813">Transport</keyword>
<feature type="domain" description="Transferrin-like" evidence="8">
    <location>
        <begin position="1"/>
        <end position="318"/>
    </location>
</feature>
<evidence type="ECO:0000313" key="9">
    <source>
        <dbReference type="Ensembl" id="ENSECRP00000031794.1"/>
    </source>
</evidence>
<evidence type="ECO:0000256" key="2">
    <source>
        <dbReference type="ARBA" id="ARBA00022737"/>
    </source>
</evidence>
<feature type="disulfide bond" evidence="7">
    <location>
        <begin position="448"/>
        <end position="535"/>
    </location>
</feature>
<feature type="binding site" evidence="6">
    <location>
        <position position="46"/>
    </location>
    <ligand>
        <name>Fe(3+)</name>
        <dbReference type="ChEBI" id="CHEBI:29034"/>
        <label>1</label>
    </ligand>
</feature>
<organism evidence="9 10">
    <name type="scientific">Erpetoichthys calabaricus</name>
    <name type="common">Rope fish</name>
    <name type="synonym">Calamoichthys calabaricus</name>
    <dbReference type="NCBI Taxonomy" id="27687"/>
    <lineage>
        <taxon>Eukaryota</taxon>
        <taxon>Metazoa</taxon>
        <taxon>Chordata</taxon>
        <taxon>Craniata</taxon>
        <taxon>Vertebrata</taxon>
        <taxon>Euteleostomi</taxon>
        <taxon>Actinopterygii</taxon>
        <taxon>Polypteriformes</taxon>
        <taxon>Polypteridae</taxon>
        <taxon>Erpetoichthys</taxon>
    </lineage>
</organism>
<dbReference type="GO" id="GO:0046872">
    <property type="term" value="F:metal ion binding"/>
    <property type="evidence" value="ECO:0007669"/>
    <property type="project" value="UniProtKB-KW"/>
</dbReference>
<dbReference type="InterPro" id="IPR001156">
    <property type="entry name" value="Transferrin-like_dom"/>
</dbReference>
<reference evidence="9" key="3">
    <citation type="submission" date="2025-09" db="UniProtKB">
        <authorList>
            <consortium name="Ensembl"/>
        </authorList>
    </citation>
    <scope>IDENTIFICATION</scope>
</reference>
<dbReference type="GO" id="GO:0005615">
    <property type="term" value="C:extracellular space"/>
    <property type="evidence" value="ECO:0007669"/>
    <property type="project" value="InterPro"/>
</dbReference>
<evidence type="ECO:0000256" key="6">
    <source>
        <dbReference type="PIRSR" id="PIRSR002549-3"/>
    </source>
</evidence>
<dbReference type="GO" id="GO:0005886">
    <property type="term" value="C:plasma membrane"/>
    <property type="evidence" value="ECO:0007669"/>
    <property type="project" value="TreeGrafter"/>
</dbReference>
<dbReference type="PIRSF" id="PIRSF002549">
    <property type="entry name" value="Transferrin"/>
    <property type="match status" value="1"/>
</dbReference>
<dbReference type="Pfam" id="PF00405">
    <property type="entry name" value="Transferrin"/>
    <property type="match status" value="2"/>
</dbReference>
<gene>
    <name evidence="9" type="primary">sxph</name>
</gene>
<keyword evidence="10" id="KW-1185">Reference proteome</keyword>
<feature type="disulfide bond" evidence="7">
    <location>
        <begin position="581"/>
        <end position="595"/>
    </location>
</feature>
<dbReference type="SMART" id="SM00094">
    <property type="entry name" value="TR_FER"/>
    <property type="match status" value="2"/>
</dbReference>
<feature type="disulfide bond" evidence="7">
    <location>
        <begin position="331"/>
        <end position="364"/>
    </location>
</feature>
<sequence>MEKREYGRGAALIVNICPACSPSPHIRTSFCFFGLQANKADAVSLDAGEVYSAIKQFDLIAVAKEMHKDGSCVFAVAIVRNQSLDIHSLQHTRSCHSGARWTAGWNLPMGFLLSRNMLRWHENQTLNEAISTFFSKSCIPGANGMAHSLCSLCQGHKSYIRDQNYFCETTDNEPFFDSEGAIRCLQGGWADVAFLDHTAILKMENSEKEHYRLLCPDGSKAQLDDYRKCNLGQGPGNAVVTRHNYRRLARKFLSVVQKQFGPKGKESSRFHLFNSSFFDGNNLMFRDSTDRLAILSDNTDINQILGLDYVSLLKGLGHEGSSMDNSVIRWCCISSAEQKKCEDWALNIKSDPLVCVRASSMRGCIEMIKRDEADAASLDGTHTYMAGQCGLVPVAVEYYGDDCIPSIDEEWQKMHHSGEVLPPVYAVAVVKTSSRNMHIGTLARRRSCHGQIYSPAGWLLPVNHTVRANPNKTYECDINAAYRTFFWKGCMPGAKANLCKVCVGGTEDEGPKSSHQRCAANHNEFFYGNMGSLRCLVGDSSGKSFGDVAFMEHHNLLENIKSLEFSGWSRGWILSDFELLCPDGRRASLSEWKNCHLGPVPPNIVMTRPVITTKIYDFLLKSQETLEAHPESDFQLFQSHNYGESDLLFKDQTECLIHTGHLSYRSLIGEDFFQLVEAAFKCTESDILPFCKQDVCNIF</sequence>
<feature type="binding site" evidence="5">
    <location>
        <position position="456"/>
    </location>
    <ligand>
        <name>hydrogencarbonate</name>
        <dbReference type="ChEBI" id="CHEBI:17544"/>
        <label>1</label>
    </ligand>
</feature>
<dbReference type="Gene3D" id="3.40.190.10">
    <property type="entry name" value="Periplasmic binding protein-like II"/>
    <property type="match status" value="4"/>
</dbReference>
<evidence type="ECO:0000256" key="5">
    <source>
        <dbReference type="PIRSR" id="PIRSR002549-2"/>
    </source>
</evidence>
<dbReference type="PROSITE" id="PS51408">
    <property type="entry name" value="TRANSFERRIN_LIKE_4"/>
    <property type="match status" value="2"/>
</dbReference>
<dbReference type="GO" id="GO:0005769">
    <property type="term" value="C:early endosome"/>
    <property type="evidence" value="ECO:0007669"/>
    <property type="project" value="TreeGrafter"/>
</dbReference>
<dbReference type="PANTHER" id="PTHR11485:SF28">
    <property type="entry name" value="OVOTRANSFERRIN"/>
    <property type="match status" value="1"/>
</dbReference>
<keyword evidence="4 6" id="KW-0479">Metal-binding</keyword>
<dbReference type="AlphaFoldDB" id="A0A8C4XHS2"/>
<comment type="subunit">
    <text evidence="1">Monomer.</text>
</comment>
<evidence type="ECO:0000313" key="10">
    <source>
        <dbReference type="Proteomes" id="UP000694620"/>
    </source>
</evidence>